<evidence type="ECO:0000256" key="5">
    <source>
        <dbReference type="ARBA" id="ARBA00022827"/>
    </source>
</evidence>
<dbReference type="AlphaFoldDB" id="H1SGM8"/>
<dbReference type="Pfam" id="PF02771">
    <property type="entry name" value="Acyl-CoA_dh_N"/>
    <property type="match status" value="1"/>
</dbReference>
<feature type="domain" description="Acyl-CoA dehydrogenase/oxidase C-terminal" evidence="7">
    <location>
        <begin position="240"/>
        <end position="388"/>
    </location>
</feature>
<dbReference type="InterPro" id="IPR046373">
    <property type="entry name" value="Acyl-CoA_Oxase/DH_mid-dom_sf"/>
</dbReference>
<dbReference type="InterPro" id="IPR037069">
    <property type="entry name" value="AcylCoA_DH/ox_N_sf"/>
</dbReference>
<name>H1SGM8_9BURK</name>
<dbReference type="PATRIC" id="fig|1127483.3.peg.7527"/>
<dbReference type="Gene3D" id="1.20.140.10">
    <property type="entry name" value="Butyryl-CoA Dehydrogenase, subunit A, domain 3"/>
    <property type="match status" value="1"/>
</dbReference>
<organism evidence="10 11">
    <name type="scientific">Cupriavidus basilensis OR16</name>
    <dbReference type="NCBI Taxonomy" id="1127483"/>
    <lineage>
        <taxon>Bacteria</taxon>
        <taxon>Pseudomonadati</taxon>
        <taxon>Pseudomonadota</taxon>
        <taxon>Betaproteobacteria</taxon>
        <taxon>Burkholderiales</taxon>
        <taxon>Burkholderiaceae</taxon>
        <taxon>Cupriavidus</taxon>
    </lineage>
</organism>
<evidence type="ECO:0000259" key="9">
    <source>
        <dbReference type="Pfam" id="PF02771"/>
    </source>
</evidence>
<comment type="cofactor">
    <cofactor evidence="1">
        <name>FAD</name>
        <dbReference type="ChEBI" id="CHEBI:57692"/>
    </cofactor>
</comment>
<evidence type="ECO:0000256" key="4">
    <source>
        <dbReference type="ARBA" id="ARBA00022630"/>
    </source>
</evidence>
<comment type="subunit">
    <text evidence="3">Homodimer.</text>
</comment>
<evidence type="ECO:0000256" key="6">
    <source>
        <dbReference type="ARBA" id="ARBA00023002"/>
    </source>
</evidence>
<dbReference type="GO" id="GO:0005737">
    <property type="term" value="C:cytoplasm"/>
    <property type="evidence" value="ECO:0007669"/>
    <property type="project" value="TreeGrafter"/>
</dbReference>
<dbReference type="EMBL" id="AHJE01000133">
    <property type="protein sequence ID" value="EHP38354.1"/>
    <property type="molecule type" value="Genomic_DNA"/>
</dbReference>
<evidence type="ECO:0000256" key="1">
    <source>
        <dbReference type="ARBA" id="ARBA00001974"/>
    </source>
</evidence>
<dbReference type="SUPFAM" id="SSF56645">
    <property type="entry name" value="Acyl-CoA dehydrogenase NM domain-like"/>
    <property type="match status" value="1"/>
</dbReference>
<dbReference type="RefSeq" id="WP_006163547.1">
    <property type="nucleotide sequence ID" value="NZ_AHJE01000133.1"/>
</dbReference>
<keyword evidence="5" id="KW-0274">FAD</keyword>
<comment type="caution">
    <text evidence="10">The sequence shown here is derived from an EMBL/GenBank/DDBJ whole genome shotgun (WGS) entry which is preliminary data.</text>
</comment>
<feature type="domain" description="Acyl-CoA dehydrogenase/oxidase N-terminal" evidence="9">
    <location>
        <begin position="18"/>
        <end position="131"/>
    </location>
</feature>
<dbReference type="InterPro" id="IPR009075">
    <property type="entry name" value="AcylCo_DH/oxidase_C"/>
</dbReference>
<dbReference type="InterPro" id="IPR009100">
    <property type="entry name" value="AcylCoA_DH/oxidase_NM_dom_sf"/>
</dbReference>
<dbReference type="PANTHER" id="PTHR48083:SF13">
    <property type="entry name" value="ACYL-COA DEHYDROGENASE FAMILY MEMBER 11"/>
    <property type="match status" value="1"/>
</dbReference>
<dbReference type="PANTHER" id="PTHR48083">
    <property type="entry name" value="MEDIUM-CHAIN SPECIFIC ACYL-COA DEHYDROGENASE, MITOCHONDRIAL-RELATED"/>
    <property type="match status" value="1"/>
</dbReference>
<dbReference type="SUPFAM" id="SSF47203">
    <property type="entry name" value="Acyl-CoA dehydrogenase C-terminal domain-like"/>
    <property type="match status" value="1"/>
</dbReference>
<feature type="domain" description="Acyl-CoA oxidase/dehydrogenase middle" evidence="8">
    <location>
        <begin position="135"/>
        <end position="226"/>
    </location>
</feature>
<evidence type="ECO:0000313" key="11">
    <source>
        <dbReference type="Proteomes" id="UP000005808"/>
    </source>
</evidence>
<protein>
    <submittedName>
        <fullName evidence="10">Acyl-CoA dehydrogenase</fullName>
    </submittedName>
</protein>
<evidence type="ECO:0000313" key="10">
    <source>
        <dbReference type="EMBL" id="EHP38354.1"/>
    </source>
</evidence>
<proteinExistence type="inferred from homology"/>
<evidence type="ECO:0000259" key="7">
    <source>
        <dbReference type="Pfam" id="PF00441"/>
    </source>
</evidence>
<dbReference type="CDD" id="cd00567">
    <property type="entry name" value="ACAD"/>
    <property type="match status" value="1"/>
</dbReference>
<evidence type="ECO:0000259" key="8">
    <source>
        <dbReference type="Pfam" id="PF02770"/>
    </source>
</evidence>
<evidence type="ECO:0000256" key="3">
    <source>
        <dbReference type="ARBA" id="ARBA00011738"/>
    </source>
</evidence>
<dbReference type="GO" id="GO:0003995">
    <property type="term" value="F:acyl-CoA dehydrogenase activity"/>
    <property type="evidence" value="ECO:0007669"/>
    <property type="project" value="TreeGrafter"/>
</dbReference>
<dbReference type="GO" id="GO:0033539">
    <property type="term" value="P:fatty acid beta-oxidation using acyl-CoA dehydrogenase"/>
    <property type="evidence" value="ECO:0007669"/>
    <property type="project" value="TreeGrafter"/>
</dbReference>
<dbReference type="Gene3D" id="2.40.110.10">
    <property type="entry name" value="Butyryl-CoA Dehydrogenase, subunit A, domain 2"/>
    <property type="match status" value="1"/>
</dbReference>
<dbReference type="Pfam" id="PF00441">
    <property type="entry name" value="Acyl-CoA_dh_1"/>
    <property type="match status" value="1"/>
</dbReference>
<dbReference type="GO" id="GO:0050660">
    <property type="term" value="F:flavin adenine dinucleotide binding"/>
    <property type="evidence" value="ECO:0007669"/>
    <property type="project" value="InterPro"/>
</dbReference>
<dbReference type="InterPro" id="IPR013786">
    <property type="entry name" value="AcylCoA_DH/ox_N"/>
</dbReference>
<evidence type="ECO:0000256" key="2">
    <source>
        <dbReference type="ARBA" id="ARBA00009347"/>
    </source>
</evidence>
<keyword evidence="6" id="KW-0560">Oxidoreductase</keyword>
<dbReference type="Proteomes" id="UP000005808">
    <property type="component" value="Unassembled WGS sequence"/>
</dbReference>
<keyword evidence="4" id="KW-0285">Flavoprotein</keyword>
<gene>
    <name evidence="10" type="ORF">OR16_37805</name>
</gene>
<sequence length="395" mass="43464">MPTVTPQQDSDRATRLGELREAVRRFVETHAIPSEDPALAHDVVRLDRVTRGLQARAREAGIYAPHLPREHGGLGLNWSERAQVLEEAGRSFLGAPALNCAPPDQPNMINLLQQGTPAQQQKYLMPLIRGEIRSCFAMTEPAPGAGSDPGMLRTVAERVNGNWVLNGHKWFISGAVGAAFAIVLARTDDGATMFLVDAGNPGYRLVRNIAGMDGYQIGGHGEILLERCVVPDDAVLGLPGKGFDYAQARLEPARLSHCMRFIGRASRAMEIAQRYAAQRDSFGQRLCELQQIQAMVADSHIDLHASRLMVRDCAMRMDAGEPVKHESAMTKVFVSEAVWRVADRAVQIMGAQGISDDTPVSMIQRELRPFRIYDGASELHRATLARRIFKSGMRP</sequence>
<dbReference type="OrthoDB" id="7807987at2"/>
<dbReference type="InterPro" id="IPR050741">
    <property type="entry name" value="Acyl-CoA_dehydrogenase"/>
</dbReference>
<reference evidence="10 11" key="1">
    <citation type="journal article" date="2012" name="J. Bacteriol.">
        <title>De Novo Genome Project of Cupriavidus basilensis OR16.</title>
        <authorList>
            <person name="Cserhati M."/>
            <person name="Kriszt B."/>
            <person name="Szoboszlay S."/>
            <person name="Toth A."/>
            <person name="Szabo I."/>
            <person name="Tancsics A."/>
            <person name="Nagy I."/>
            <person name="Horvath B."/>
            <person name="Nagy I."/>
            <person name="Kukolya J."/>
        </authorList>
    </citation>
    <scope>NUCLEOTIDE SEQUENCE [LARGE SCALE GENOMIC DNA]</scope>
    <source>
        <strain evidence="10 11">OR16</strain>
    </source>
</reference>
<dbReference type="InterPro" id="IPR036250">
    <property type="entry name" value="AcylCo_DH-like_C"/>
</dbReference>
<dbReference type="Pfam" id="PF02770">
    <property type="entry name" value="Acyl-CoA_dh_M"/>
    <property type="match status" value="1"/>
</dbReference>
<comment type="similarity">
    <text evidence="2">Belongs to the acyl-CoA dehydrogenase family.</text>
</comment>
<accession>H1SGM8</accession>
<dbReference type="Gene3D" id="1.10.540.10">
    <property type="entry name" value="Acyl-CoA dehydrogenase/oxidase, N-terminal domain"/>
    <property type="match status" value="1"/>
</dbReference>
<dbReference type="InterPro" id="IPR006091">
    <property type="entry name" value="Acyl-CoA_Oxase/DH_mid-dom"/>
</dbReference>